<reference evidence="3" key="1">
    <citation type="submission" date="2016-11" db="UniProtKB">
        <authorList>
            <consortium name="WormBaseParasite"/>
        </authorList>
    </citation>
    <scope>IDENTIFICATION</scope>
</reference>
<evidence type="ECO:0000313" key="3">
    <source>
        <dbReference type="WBParaSite" id="L893_g13087.t1"/>
    </source>
</evidence>
<organism evidence="2 3">
    <name type="scientific">Steinernema glaseri</name>
    <dbReference type="NCBI Taxonomy" id="37863"/>
    <lineage>
        <taxon>Eukaryota</taxon>
        <taxon>Metazoa</taxon>
        <taxon>Ecdysozoa</taxon>
        <taxon>Nematoda</taxon>
        <taxon>Chromadorea</taxon>
        <taxon>Rhabditida</taxon>
        <taxon>Tylenchina</taxon>
        <taxon>Panagrolaimomorpha</taxon>
        <taxon>Strongyloidoidea</taxon>
        <taxon>Steinernematidae</taxon>
        <taxon>Steinernema</taxon>
    </lineage>
</organism>
<dbReference type="Proteomes" id="UP000095287">
    <property type="component" value="Unplaced"/>
</dbReference>
<dbReference type="WBParaSite" id="L893_g13087.t1">
    <property type="protein sequence ID" value="L893_g13087.t1"/>
    <property type="gene ID" value="L893_g13087"/>
</dbReference>
<feature type="region of interest" description="Disordered" evidence="1">
    <location>
        <begin position="74"/>
        <end position="119"/>
    </location>
</feature>
<sequence length="119" mass="12962">MQVIAVVRVSPQTFSASSSRSWLSGAWRISRTRRRETAAAAAAVDKTECFSRWSRTGEGTERRDDVGFGALSAGFSERARGAPPPLLTATQMPPERAPLDFSRNGSATQPQQRRRGDPA</sequence>
<accession>A0A1I7Y6E4</accession>
<dbReference type="AlphaFoldDB" id="A0A1I7Y6E4"/>
<name>A0A1I7Y6E4_9BILA</name>
<protein>
    <submittedName>
        <fullName evidence="3">Uncharacterized protein</fullName>
    </submittedName>
</protein>
<evidence type="ECO:0000313" key="2">
    <source>
        <dbReference type="Proteomes" id="UP000095287"/>
    </source>
</evidence>
<proteinExistence type="predicted"/>
<keyword evidence="2" id="KW-1185">Reference proteome</keyword>
<evidence type="ECO:0000256" key="1">
    <source>
        <dbReference type="SAM" id="MobiDB-lite"/>
    </source>
</evidence>